<dbReference type="RefSeq" id="WP_148690117.1">
    <property type="nucleotide sequence ID" value="NZ_LT671858.1"/>
</dbReference>
<evidence type="ECO:0000313" key="3">
    <source>
        <dbReference type="Proteomes" id="UP000195607"/>
    </source>
</evidence>
<evidence type="ECO:0000313" key="2">
    <source>
        <dbReference type="EMBL" id="SIM82526.1"/>
    </source>
</evidence>
<evidence type="ECO:0000256" key="1">
    <source>
        <dbReference type="SAM" id="Phobius"/>
    </source>
</evidence>
<accession>A0A1N5WBI4</accession>
<dbReference type="Proteomes" id="UP000195607">
    <property type="component" value="Chromosome I"/>
</dbReference>
<name>A0A1N5WBI4_9ARCH</name>
<dbReference type="EMBL" id="LT671858">
    <property type="protein sequence ID" value="SIM82526.1"/>
    <property type="molecule type" value="Genomic_DNA"/>
</dbReference>
<proteinExistence type="predicted"/>
<keyword evidence="1" id="KW-1133">Transmembrane helix</keyword>
<organism evidence="2 3">
    <name type="scientific">Cuniculiplasma divulgatum</name>
    <dbReference type="NCBI Taxonomy" id="1673428"/>
    <lineage>
        <taxon>Archaea</taxon>
        <taxon>Methanobacteriati</taxon>
        <taxon>Thermoplasmatota</taxon>
        <taxon>Thermoplasmata</taxon>
        <taxon>Thermoplasmatales</taxon>
        <taxon>Cuniculiplasmataceae</taxon>
        <taxon>Cuniculiplasma</taxon>
    </lineage>
</organism>
<feature type="transmembrane region" description="Helical" evidence="1">
    <location>
        <begin position="21"/>
        <end position="43"/>
    </location>
</feature>
<dbReference type="AlphaFoldDB" id="A0A1N5WBI4"/>
<keyword evidence="1" id="KW-0812">Transmembrane</keyword>
<sequence length="241" mass="25948">MKKINEPWDSTLMDAEIKFSDIKLVIGGGLFFLAIISMIAMPFGNSKNINTPTSGNKQTAISSTNVNCSTISRGPTCRTQVRQGGIEFSQTCYVQAYPQYSPVCVKETGKLTFLIEKKVYEYPGQNPVIVCNIPLKVENSASINPNPILTGGASLSTGTLMNLTQITKDGVTGTLYIWSFTFFNTVNVVTKTSTTVEMYMLIGNGGINGSDIGKYSVKSGASISWSSIINTVLQAGTSFAQ</sequence>
<protein>
    <submittedName>
        <fullName evidence="2">Uncharacterized protein</fullName>
    </submittedName>
</protein>
<gene>
    <name evidence="2" type="ORF">CSP5_1746</name>
</gene>
<dbReference type="GeneID" id="41588988"/>
<keyword evidence="1" id="KW-0472">Membrane</keyword>
<reference evidence="2 3" key="1">
    <citation type="submission" date="2016-04" db="EMBL/GenBank/DDBJ databases">
        <authorList>
            <person name="Evans L.H."/>
            <person name="Alamgir A."/>
            <person name="Owens N."/>
            <person name="Weber N.D."/>
            <person name="Virtaneva K."/>
            <person name="Barbian K."/>
            <person name="Babar A."/>
            <person name="Rosenke K."/>
        </authorList>
    </citation>
    <scope>NUCLEOTIDE SEQUENCE [LARGE SCALE GENOMIC DNA]</scope>
    <source>
        <strain evidence="3">S5(T) (JCM 30642 \VKM B-2941)</strain>
    </source>
</reference>